<comment type="caution">
    <text evidence="12">The sequence shown here is derived from an EMBL/GenBank/DDBJ whole genome shotgun (WGS) entry which is preliminary data.</text>
</comment>
<dbReference type="InterPro" id="IPR033876">
    <property type="entry name" value="SAP-like"/>
</dbReference>
<dbReference type="Proteomes" id="UP000078544">
    <property type="component" value="Unassembled WGS sequence"/>
</dbReference>
<dbReference type="AlphaFoldDB" id="A0A168BGV1"/>
<comment type="similarity">
    <text evidence="1 9">Belongs to the peptidase A1 family.</text>
</comment>
<name>A0A168BGV1_9HYPO</name>
<protein>
    <recommendedName>
        <fullName evidence="7">Probable aspartic-type endopeptidase OPSB</fullName>
    </recommendedName>
    <alternativeName>
        <fullName evidence="6">Probable aspartic-type endopeptidase opsB</fullName>
    </alternativeName>
</protein>
<dbReference type="CDD" id="cd05474">
    <property type="entry name" value="SAP_like"/>
    <property type="match status" value="1"/>
</dbReference>
<evidence type="ECO:0000256" key="1">
    <source>
        <dbReference type="ARBA" id="ARBA00007447"/>
    </source>
</evidence>
<evidence type="ECO:0000256" key="9">
    <source>
        <dbReference type="RuleBase" id="RU000454"/>
    </source>
</evidence>
<organism evidence="12 13">
    <name type="scientific">Moelleriella libera RCEF 2490</name>
    <dbReference type="NCBI Taxonomy" id="1081109"/>
    <lineage>
        <taxon>Eukaryota</taxon>
        <taxon>Fungi</taxon>
        <taxon>Dikarya</taxon>
        <taxon>Ascomycota</taxon>
        <taxon>Pezizomycotina</taxon>
        <taxon>Sordariomycetes</taxon>
        <taxon>Hypocreomycetidae</taxon>
        <taxon>Hypocreales</taxon>
        <taxon>Clavicipitaceae</taxon>
        <taxon>Moelleriella</taxon>
    </lineage>
</organism>
<keyword evidence="2 9" id="KW-0645">Protease</keyword>
<evidence type="ECO:0000256" key="5">
    <source>
        <dbReference type="ARBA" id="ARBA00022801"/>
    </source>
</evidence>
<keyword evidence="13" id="KW-1185">Reference proteome</keyword>
<dbReference type="OrthoDB" id="771136at2759"/>
<dbReference type="Gene3D" id="2.40.70.10">
    <property type="entry name" value="Acid Proteases"/>
    <property type="match status" value="2"/>
</dbReference>
<dbReference type="Pfam" id="PF00026">
    <property type="entry name" value="Asp"/>
    <property type="match status" value="1"/>
</dbReference>
<dbReference type="PRINTS" id="PR00792">
    <property type="entry name" value="PEPSIN"/>
</dbReference>
<keyword evidence="5 9" id="KW-0378">Hydrolase</keyword>
<dbReference type="PROSITE" id="PS00141">
    <property type="entry name" value="ASP_PROTEASE"/>
    <property type="match status" value="1"/>
</dbReference>
<evidence type="ECO:0000256" key="4">
    <source>
        <dbReference type="ARBA" id="ARBA00022750"/>
    </source>
</evidence>
<dbReference type="FunFam" id="2.40.70.10:FF:000011">
    <property type="entry name" value="Aspartic protease"/>
    <property type="match status" value="1"/>
</dbReference>
<evidence type="ECO:0000313" key="12">
    <source>
        <dbReference type="EMBL" id="KZZ95287.1"/>
    </source>
</evidence>
<proteinExistence type="inferred from homology"/>
<feature type="signal peptide" evidence="10">
    <location>
        <begin position="1"/>
        <end position="19"/>
    </location>
</feature>
<evidence type="ECO:0000256" key="6">
    <source>
        <dbReference type="ARBA" id="ARBA00067536"/>
    </source>
</evidence>
<reference evidence="12 13" key="1">
    <citation type="journal article" date="2016" name="Genome Biol. Evol.">
        <title>Divergent and convergent evolution of fungal pathogenicity.</title>
        <authorList>
            <person name="Shang Y."/>
            <person name="Xiao G."/>
            <person name="Zheng P."/>
            <person name="Cen K."/>
            <person name="Zhan S."/>
            <person name="Wang C."/>
        </authorList>
    </citation>
    <scope>NUCLEOTIDE SEQUENCE [LARGE SCALE GENOMIC DNA]</scope>
    <source>
        <strain evidence="12 13">RCEF 2490</strain>
    </source>
</reference>
<evidence type="ECO:0000259" key="11">
    <source>
        <dbReference type="PROSITE" id="PS51767"/>
    </source>
</evidence>
<evidence type="ECO:0000256" key="7">
    <source>
        <dbReference type="ARBA" id="ARBA00068059"/>
    </source>
</evidence>
<evidence type="ECO:0000256" key="3">
    <source>
        <dbReference type="ARBA" id="ARBA00022729"/>
    </source>
</evidence>
<dbReference type="PROSITE" id="PS51767">
    <property type="entry name" value="PEPTIDASE_A1"/>
    <property type="match status" value="1"/>
</dbReference>
<evidence type="ECO:0000256" key="2">
    <source>
        <dbReference type="ARBA" id="ARBA00022670"/>
    </source>
</evidence>
<keyword evidence="4 9" id="KW-0064">Aspartyl protease</keyword>
<evidence type="ECO:0000256" key="8">
    <source>
        <dbReference type="PIRSR" id="PIRSR601461-1"/>
    </source>
</evidence>
<feature type="chain" id="PRO_5007895671" description="Probable aspartic-type endopeptidase OPSB" evidence="10">
    <location>
        <begin position="20"/>
        <end position="478"/>
    </location>
</feature>
<dbReference type="InterPro" id="IPR001461">
    <property type="entry name" value="Aspartic_peptidase_A1"/>
</dbReference>
<keyword evidence="3 10" id="KW-0732">Signal</keyword>
<dbReference type="GO" id="GO:0004190">
    <property type="term" value="F:aspartic-type endopeptidase activity"/>
    <property type="evidence" value="ECO:0007669"/>
    <property type="project" value="UniProtKB-KW"/>
</dbReference>
<dbReference type="PANTHER" id="PTHR47966:SF65">
    <property type="entry name" value="ASPARTIC-TYPE ENDOPEPTIDASE"/>
    <property type="match status" value="1"/>
</dbReference>
<feature type="domain" description="Peptidase A1" evidence="11">
    <location>
        <begin position="71"/>
        <end position="402"/>
    </location>
</feature>
<dbReference type="InterPro" id="IPR033121">
    <property type="entry name" value="PEPTIDASE_A1"/>
</dbReference>
<dbReference type="PANTHER" id="PTHR47966">
    <property type="entry name" value="BETA-SITE APP-CLEAVING ENZYME, ISOFORM A-RELATED"/>
    <property type="match status" value="1"/>
</dbReference>
<evidence type="ECO:0000313" key="13">
    <source>
        <dbReference type="Proteomes" id="UP000078544"/>
    </source>
</evidence>
<feature type="active site" evidence="8">
    <location>
        <position position="89"/>
    </location>
</feature>
<dbReference type="EMBL" id="AZGY01000009">
    <property type="protein sequence ID" value="KZZ95287.1"/>
    <property type="molecule type" value="Genomic_DNA"/>
</dbReference>
<sequence>MKPPSSFVTLSTLLQIAESLATPATQDVQPRVLGFSIQRSQIRDPLANDRRRAQKRAGTVKATIDNLQTLYFLNATLGTPPQNVRLHLDTGSSDLWVNTPSSRLCSLKSQPCSYGETYSANASSTYSYISSAFNISYVDGSGAAGDYATDTLRFSGKELTSLQFGIGYDSSSAQNIVGLGYPVNEALVARKGVKPYQNLPAKLAADGVIATSGYSLWLNDLYADSGNVLFGGIDTAKFEGSLVSVPIQEVSGAYSQFFVTMTGLDIGSKKVASDAALAVLLDSGSSLTYLPNDMTSAIYQTVGATYSDAEGVAFIPCTARSQTANSSMTFRFSDPASVTVTMSEMILDLDDLTGKKLTYDNNVEACLFGIVPTGTSNSVLGDTFLRSAYVVYDLDSNEIGLANTKYNVTTSNVVEIQSGSIPSATKASNPVAATNGLPFGSGGGNTGGASEKGSGVDTVVPPLAVVLLGAAAGVALLL</sequence>
<dbReference type="InterPro" id="IPR021109">
    <property type="entry name" value="Peptidase_aspartic_dom_sf"/>
</dbReference>
<dbReference type="SUPFAM" id="SSF50630">
    <property type="entry name" value="Acid proteases"/>
    <property type="match status" value="1"/>
</dbReference>
<feature type="active site" evidence="8">
    <location>
        <position position="282"/>
    </location>
</feature>
<dbReference type="STRING" id="1081109.A0A168BGV1"/>
<evidence type="ECO:0000256" key="10">
    <source>
        <dbReference type="SAM" id="SignalP"/>
    </source>
</evidence>
<dbReference type="InterPro" id="IPR001969">
    <property type="entry name" value="Aspartic_peptidase_AS"/>
</dbReference>
<dbReference type="GO" id="GO:0006508">
    <property type="term" value="P:proteolysis"/>
    <property type="evidence" value="ECO:0007669"/>
    <property type="project" value="UniProtKB-KW"/>
</dbReference>
<accession>A0A168BGV1</accession>
<gene>
    <name evidence="12" type="ORF">AAL_04518</name>
</gene>